<reference evidence="2" key="1">
    <citation type="journal article" date="2022" name="bioRxiv">
        <title>Sequencing and chromosome-scale assembly of the giantPleurodeles waltlgenome.</title>
        <authorList>
            <person name="Brown T."/>
            <person name="Elewa A."/>
            <person name="Iarovenko S."/>
            <person name="Subramanian E."/>
            <person name="Araus A.J."/>
            <person name="Petzold A."/>
            <person name="Susuki M."/>
            <person name="Suzuki K.-i.T."/>
            <person name="Hayashi T."/>
            <person name="Toyoda A."/>
            <person name="Oliveira C."/>
            <person name="Osipova E."/>
            <person name="Leigh N.D."/>
            <person name="Simon A."/>
            <person name="Yun M.H."/>
        </authorList>
    </citation>
    <scope>NUCLEOTIDE SEQUENCE</scope>
    <source>
        <strain evidence="2">20211129_DDA</strain>
        <tissue evidence="2">Liver</tissue>
    </source>
</reference>
<sequence length="117" mass="12820">MSRGALGPPEQSTGDSPRWERKRSRPGGERKVGGGLALPAAPDNRAGDCQMGNAPPVHESCPEPDEARACLKTYRAGTEGAQHMEHRPSRSRGKRRHTLDPTDKQQVTKSTQRQARK</sequence>
<dbReference type="AlphaFoldDB" id="A0AAV7NEN4"/>
<accession>A0AAV7NEN4</accession>
<feature type="region of interest" description="Disordered" evidence="1">
    <location>
        <begin position="1"/>
        <end position="117"/>
    </location>
</feature>
<dbReference type="EMBL" id="JANPWB010000012">
    <property type="protein sequence ID" value="KAJ1113012.1"/>
    <property type="molecule type" value="Genomic_DNA"/>
</dbReference>
<organism evidence="2 3">
    <name type="scientific">Pleurodeles waltl</name>
    <name type="common">Iberian ribbed newt</name>
    <dbReference type="NCBI Taxonomy" id="8319"/>
    <lineage>
        <taxon>Eukaryota</taxon>
        <taxon>Metazoa</taxon>
        <taxon>Chordata</taxon>
        <taxon>Craniata</taxon>
        <taxon>Vertebrata</taxon>
        <taxon>Euteleostomi</taxon>
        <taxon>Amphibia</taxon>
        <taxon>Batrachia</taxon>
        <taxon>Caudata</taxon>
        <taxon>Salamandroidea</taxon>
        <taxon>Salamandridae</taxon>
        <taxon>Pleurodelinae</taxon>
        <taxon>Pleurodeles</taxon>
    </lineage>
</organism>
<evidence type="ECO:0000313" key="2">
    <source>
        <dbReference type="EMBL" id="KAJ1113012.1"/>
    </source>
</evidence>
<protein>
    <submittedName>
        <fullName evidence="2">Uncharacterized protein</fullName>
    </submittedName>
</protein>
<comment type="caution">
    <text evidence="2">The sequence shown here is derived from an EMBL/GenBank/DDBJ whole genome shotgun (WGS) entry which is preliminary data.</text>
</comment>
<keyword evidence="3" id="KW-1185">Reference proteome</keyword>
<name>A0AAV7NEN4_PLEWA</name>
<evidence type="ECO:0000256" key="1">
    <source>
        <dbReference type="SAM" id="MobiDB-lite"/>
    </source>
</evidence>
<proteinExistence type="predicted"/>
<gene>
    <name evidence="2" type="ORF">NDU88_001272</name>
</gene>
<evidence type="ECO:0000313" key="3">
    <source>
        <dbReference type="Proteomes" id="UP001066276"/>
    </source>
</evidence>
<dbReference type="Proteomes" id="UP001066276">
    <property type="component" value="Chromosome 8"/>
</dbReference>
<feature type="compositionally biased region" description="Polar residues" evidence="1">
    <location>
        <begin position="104"/>
        <end position="117"/>
    </location>
</feature>